<keyword evidence="3" id="KW-1185">Reference proteome</keyword>
<feature type="region of interest" description="Disordered" evidence="1">
    <location>
        <begin position="48"/>
        <end position="82"/>
    </location>
</feature>
<comment type="caution">
    <text evidence="2">The sequence shown here is derived from an EMBL/GenBank/DDBJ whole genome shotgun (WGS) entry which is preliminary data.</text>
</comment>
<name>A0AAV4MUS9_CAEEX</name>
<reference evidence="2 3" key="1">
    <citation type="submission" date="2021-06" db="EMBL/GenBank/DDBJ databases">
        <title>Caerostris extrusa draft genome.</title>
        <authorList>
            <person name="Kono N."/>
            <person name="Arakawa K."/>
        </authorList>
    </citation>
    <scope>NUCLEOTIDE SEQUENCE [LARGE SCALE GENOMIC DNA]</scope>
</reference>
<evidence type="ECO:0000313" key="2">
    <source>
        <dbReference type="EMBL" id="GIX75132.1"/>
    </source>
</evidence>
<gene>
    <name evidence="2" type="ORF">CEXT_505231</name>
</gene>
<dbReference type="Proteomes" id="UP001054945">
    <property type="component" value="Unassembled WGS sequence"/>
</dbReference>
<sequence length="100" mass="11441">MFLSFARHPQNSKESNSVFGWEPDLCVWKNRIWILFIALTTAVECRASSDRKGAGDSSRVWGVGQGRRAQRKRNEVGGERKMSRDQVQRQLYSLAIVSLK</sequence>
<dbReference type="AlphaFoldDB" id="A0AAV4MUS9"/>
<evidence type="ECO:0000256" key="1">
    <source>
        <dbReference type="SAM" id="MobiDB-lite"/>
    </source>
</evidence>
<proteinExistence type="predicted"/>
<accession>A0AAV4MUS9</accession>
<dbReference type="EMBL" id="BPLR01020138">
    <property type="protein sequence ID" value="GIX75132.1"/>
    <property type="molecule type" value="Genomic_DNA"/>
</dbReference>
<protein>
    <submittedName>
        <fullName evidence="2">Uncharacterized protein</fullName>
    </submittedName>
</protein>
<evidence type="ECO:0000313" key="3">
    <source>
        <dbReference type="Proteomes" id="UP001054945"/>
    </source>
</evidence>
<feature type="compositionally biased region" description="Basic and acidic residues" evidence="1">
    <location>
        <begin position="72"/>
        <end position="82"/>
    </location>
</feature>
<organism evidence="2 3">
    <name type="scientific">Caerostris extrusa</name>
    <name type="common">Bark spider</name>
    <name type="synonym">Caerostris bankana</name>
    <dbReference type="NCBI Taxonomy" id="172846"/>
    <lineage>
        <taxon>Eukaryota</taxon>
        <taxon>Metazoa</taxon>
        <taxon>Ecdysozoa</taxon>
        <taxon>Arthropoda</taxon>
        <taxon>Chelicerata</taxon>
        <taxon>Arachnida</taxon>
        <taxon>Araneae</taxon>
        <taxon>Araneomorphae</taxon>
        <taxon>Entelegynae</taxon>
        <taxon>Araneoidea</taxon>
        <taxon>Araneidae</taxon>
        <taxon>Caerostris</taxon>
    </lineage>
</organism>